<keyword evidence="2" id="KW-1185">Reference proteome</keyword>
<proteinExistence type="predicted"/>
<reference evidence="2" key="1">
    <citation type="journal article" date="2022" name="Mol. Ecol. Resour.">
        <title>The genomes of chicory, endive, great burdock and yacon provide insights into Asteraceae palaeo-polyploidization history and plant inulin production.</title>
        <authorList>
            <person name="Fan W."/>
            <person name="Wang S."/>
            <person name="Wang H."/>
            <person name="Wang A."/>
            <person name="Jiang F."/>
            <person name="Liu H."/>
            <person name="Zhao H."/>
            <person name="Xu D."/>
            <person name="Zhang Y."/>
        </authorList>
    </citation>
    <scope>NUCLEOTIDE SEQUENCE [LARGE SCALE GENOMIC DNA]</scope>
    <source>
        <strain evidence="2">cv. Yunnan</strain>
    </source>
</reference>
<dbReference type="Proteomes" id="UP001056120">
    <property type="component" value="Linkage Group LG13"/>
</dbReference>
<protein>
    <submittedName>
        <fullName evidence="1">Uncharacterized protein</fullName>
    </submittedName>
</protein>
<reference evidence="1 2" key="2">
    <citation type="journal article" date="2022" name="Mol. Ecol. Resour.">
        <title>The genomes of chicory, endive, great burdock and yacon provide insights into Asteraceae paleo-polyploidization history and plant inulin production.</title>
        <authorList>
            <person name="Fan W."/>
            <person name="Wang S."/>
            <person name="Wang H."/>
            <person name="Wang A."/>
            <person name="Jiang F."/>
            <person name="Liu H."/>
            <person name="Zhao H."/>
            <person name="Xu D."/>
            <person name="Zhang Y."/>
        </authorList>
    </citation>
    <scope>NUCLEOTIDE SEQUENCE [LARGE SCALE GENOMIC DNA]</scope>
    <source>
        <strain evidence="2">cv. Yunnan</strain>
        <tissue evidence="1">Leaves</tissue>
    </source>
</reference>
<comment type="caution">
    <text evidence="1">The sequence shown here is derived from an EMBL/GenBank/DDBJ whole genome shotgun (WGS) entry which is preliminary data.</text>
</comment>
<evidence type="ECO:0000313" key="1">
    <source>
        <dbReference type="EMBL" id="KAI3786598.1"/>
    </source>
</evidence>
<accession>A0ACB9GTV2</accession>
<organism evidence="1 2">
    <name type="scientific">Smallanthus sonchifolius</name>
    <dbReference type="NCBI Taxonomy" id="185202"/>
    <lineage>
        <taxon>Eukaryota</taxon>
        <taxon>Viridiplantae</taxon>
        <taxon>Streptophyta</taxon>
        <taxon>Embryophyta</taxon>
        <taxon>Tracheophyta</taxon>
        <taxon>Spermatophyta</taxon>
        <taxon>Magnoliopsida</taxon>
        <taxon>eudicotyledons</taxon>
        <taxon>Gunneridae</taxon>
        <taxon>Pentapetalae</taxon>
        <taxon>asterids</taxon>
        <taxon>campanulids</taxon>
        <taxon>Asterales</taxon>
        <taxon>Asteraceae</taxon>
        <taxon>Asteroideae</taxon>
        <taxon>Heliantheae alliance</taxon>
        <taxon>Millerieae</taxon>
        <taxon>Smallanthus</taxon>
    </lineage>
</organism>
<sequence>MFAFLSLEGNSFLSKAKGSGAVVGIISFRKAQKCLRKGHTAILALVAEQSSEEKKIDDIPIVRNYPKVFPEDLPGLPPHRQVEFQIDLAPGAAPIARAPYRLEPSELQELSTQLQDLLDKGFIRPKTELSVCVLTTVS</sequence>
<gene>
    <name evidence="1" type="ORF">L1987_40396</name>
</gene>
<name>A0ACB9GTV2_9ASTR</name>
<evidence type="ECO:0000313" key="2">
    <source>
        <dbReference type="Proteomes" id="UP001056120"/>
    </source>
</evidence>
<dbReference type="EMBL" id="CM042030">
    <property type="protein sequence ID" value="KAI3786598.1"/>
    <property type="molecule type" value="Genomic_DNA"/>
</dbReference>